<organism evidence="2 3">
    <name type="scientific">Malassezia vespertilionis</name>
    <dbReference type="NCBI Taxonomy" id="2020962"/>
    <lineage>
        <taxon>Eukaryota</taxon>
        <taxon>Fungi</taxon>
        <taxon>Dikarya</taxon>
        <taxon>Basidiomycota</taxon>
        <taxon>Ustilaginomycotina</taxon>
        <taxon>Malasseziomycetes</taxon>
        <taxon>Malasseziales</taxon>
        <taxon>Malasseziaceae</taxon>
        <taxon>Malassezia</taxon>
    </lineage>
</organism>
<sequence length="509" mass="57530">MAEEASSNADAVLELVPAVQYYRPSYAREWVWRMRLDPHDNCIIQTMCDGTLRSLDIATGQLLWSYNQVPFNPCPHLEYSNGFIVYNVGRNGLTVCERVNRRCFNVCGTFAANPNMKAFRLHYPILATATRDDRWEEFDLAAQQTQCRHPLLLPQNSSFLPDITYIEFDEAYAFVTTTTFEGISAYNRATGKRVWSLLEHVEKFGAPRTFATDDTIPCRERHSLQLRRLREIEAPAYFQQKELRNPALARSWFAVHVDQETGTLVFAGEKGILLVPKYKDVFAQCPSTGTLYFYCFPFDGATGLSERANLTSSSMEYSQLAVKGGRVAVVCGLFVLLDLCVRTLCTNEEKTYASFAVYEWSDASYAQEHLPEKVNQFNKCSSIALDSAGVYVVTKQALHREIHVDLTAFPIWYQAKCKSRGSTMVTGFHFDGHAKAPSMVHRSVFSLPEPEPLVVHERQSAALSVAFSNGQEGDEQVYEGEEEGDESALSDELDTEDWAPDDEGRGYIW</sequence>
<dbReference type="InterPro" id="IPR015943">
    <property type="entry name" value="WD40/YVTN_repeat-like_dom_sf"/>
</dbReference>
<dbReference type="InterPro" id="IPR011047">
    <property type="entry name" value="Quinoprotein_ADH-like_sf"/>
</dbReference>
<dbReference type="EMBL" id="KZ454990">
    <property type="protein sequence ID" value="PKI83986.1"/>
    <property type="molecule type" value="Genomic_DNA"/>
</dbReference>
<evidence type="ECO:0000256" key="1">
    <source>
        <dbReference type="SAM" id="MobiDB-lite"/>
    </source>
</evidence>
<reference evidence="2 3" key="1">
    <citation type="submission" date="2017-10" db="EMBL/GenBank/DDBJ databases">
        <title>A novel species of cold-tolerant Malassezia isolated from bats.</title>
        <authorList>
            <person name="Lorch J.M."/>
            <person name="Palmer J.M."/>
            <person name="Vanderwolf K.J."/>
            <person name="Schmidt K.Z."/>
            <person name="Verant M.L."/>
            <person name="Weller T.J."/>
            <person name="Blehert D.S."/>
        </authorList>
    </citation>
    <scope>NUCLEOTIDE SEQUENCE [LARGE SCALE GENOMIC DNA]</scope>
    <source>
        <strain evidence="2 3">NWHC:44797-103</strain>
    </source>
</reference>
<protein>
    <submittedName>
        <fullName evidence="2">Uncharacterized protein</fullName>
    </submittedName>
</protein>
<dbReference type="SUPFAM" id="SSF50998">
    <property type="entry name" value="Quinoprotein alcohol dehydrogenase-like"/>
    <property type="match status" value="1"/>
</dbReference>
<dbReference type="OrthoDB" id="550575at2759"/>
<dbReference type="Gene3D" id="2.130.10.10">
    <property type="entry name" value="YVTN repeat-like/Quinoprotein amine dehydrogenase"/>
    <property type="match status" value="1"/>
</dbReference>
<proteinExistence type="predicted"/>
<evidence type="ECO:0000313" key="2">
    <source>
        <dbReference type="EMBL" id="PKI83986.1"/>
    </source>
</evidence>
<dbReference type="STRING" id="2020962.A0A2N1JBS4"/>
<name>A0A2N1JBS4_9BASI</name>
<keyword evidence="3" id="KW-1185">Reference proteome</keyword>
<gene>
    <name evidence="2" type="ORF">MVES_001923</name>
</gene>
<feature type="region of interest" description="Disordered" evidence="1">
    <location>
        <begin position="468"/>
        <end position="509"/>
    </location>
</feature>
<dbReference type="AlphaFoldDB" id="A0A2N1JBS4"/>
<accession>A0A2N1JBS4</accession>
<evidence type="ECO:0000313" key="3">
    <source>
        <dbReference type="Proteomes" id="UP000232875"/>
    </source>
</evidence>
<dbReference type="Proteomes" id="UP000232875">
    <property type="component" value="Unassembled WGS sequence"/>
</dbReference>
<feature type="compositionally biased region" description="Acidic residues" evidence="1">
    <location>
        <begin position="472"/>
        <end position="501"/>
    </location>
</feature>